<gene>
    <name evidence="1" type="ORF">BN9_067590</name>
</gene>
<accession>A0A024GGF7</accession>
<dbReference type="AlphaFoldDB" id="A0A024GGF7"/>
<proteinExistence type="predicted"/>
<organism evidence="1 2">
    <name type="scientific">Albugo candida</name>
    <dbReference type="NCBI Taxonomy" id="65357"/>
    <lineage>
        <taxon>Eukaryota</taxon>
        <taxon>Sar</taxon>
        <taxon>Stramenopiles</taxon>
        <taxon>Oomycota</taxon>
        <taxon>Peronosporomycetes</taxon>
        <taxon>Albuginales</taxon>
        <taxon>Albuginaceae</taxon>
        <taxon>Albugo</taxon>
    </lineage>
</organism>
<protein>
    <submittedName>
        <fullName evidence="1">Uncharacterized protein</fullName>
    </submittedName>
</protein>
<keyword evidence="2" id="KW-1185">Reference proteome</keyword>
<dbReference type="Proteomes" id="UP000053237">
    <property type="component" value="Unassembled WGS sequence"/>
</dbReference>
<dbReference type="EMBL" id="CAIX01000109">
    <property type="protein sequence ID" value="CCI45849.1"/>
    <property type="molecule type" value="Genomic_DNA"/>
</dbReference>
<dbReference type="InParanoid" id="A0A024GGF7"/>
<evidence type="ECO:0000313" key="2">
    <source>
        <dbReference type="Proteomes" id="UP000053237"/>
    </source>
</evidence>
<sequence>MQTAKFVAIFLLCVCNKSDTTKDIMLIPISEERASFNTSRIAPRTYIRAEMREANGYIKPDFDRSIWDIEINCDCGESSCMCEQIKMWENTFQLTTEDSGRFAWEEGLEEQAYRQHAG</sequence>
<evidence type="ECO:0000313" key="1">
    <source>
        <dbReference type="EMBL" id="CCI45849.1"/>
    </source>
</evidence>
<comment type="caution">
    <text evidence="1">The sequence shown here is derived from an EMBL/GenBank/DDBJ whole genome shotgun (WGS) entry which is preliminary data.</text>
</comment>
<reference evidence="1 2" key="1">
    <citation type="submission" date="2012-05" db="EMBL/GenBank/DDBJ databases">
        <title>Recombination and specialization in a pathogen metapopulation.</title>
        <authorList>
            <person name="Gardiner A."/>
            <person name="Kemen E."/>
            <person name="Schultz-Larsen T."/>
            <person name="MacLean D."/>
            <person name="Van Oosterhout C."/>
            <person name="Jones J.D.G."/>
        </authorList>
    </citation>
    <scope>NUCLEOTIDE SEQUENCE [LARGE SCALE GENOMIC DNA]</scope>
    <source>
        <strain evidence="1 2">Ac Nc2</strain>
    </source>
</reference>
<name>A0A024GGF7_9STRA</name>